<reference evidence="1 2" key="1">
    <citation type="submission" date="2020-11" db="EMBL/GenBank/DDBJ databases">
        <authorList>
            <person name="Kim M.K."/>
        </authorList>
    </citation>
    <scope>NUCLEOTIDE SEQUENCE [LARGE SCALE GENOMIC DNA]</scope>
    <source>
        <strain evidence="1 2">BT662</strain>
    </source>
</reference>
<keyword evidence="2" id="KW-1185">Reference proteome</keyword>
<dbReference type="EMBL" id="JADQDM010000003">
    <property type="protein sequence ID" value="MBF9221446.1"/>
    <property type="molecule type" value="Genomic_DNA"/>
</dbReference>
<organism evidence="1 2">
    <name type="scientific">Hymenobacter ruricola</name>
    <dbReference type="NCBI Taxonomy" id="2791023"/>
    <lineage>
        <taxon>Bacteria</taxon>
        <taxon>Pseudomonadati</taxon>
        <taxon>Bacteroidota</taxon>
        <taxon>Cytophagia</taxon>
        <taxon>Cytophagales</taxon>
        <taxon>Hymenobacteraceae</taxon>
        <taxon>Hymenobacter</taxon>
    </lineage>
</organism>
<accession>A0ABS0I3D3</accession>
<dbReference type="RefSeq" id="WP_196292888.1">
    <property type="nucleotide sequence ID" value="NZ_JADQDM010000003.1"/>
</dbReference>
<gene>
    <name evidence="1" type="ORF">I2H31_10050</name>
</gene>
<evidence type="ECO:0000313" key="1">
    <source>
        <dbReference type="EMBL" id="MBF9221446.1"/>
    </source>
</evidence>
<proteinExistence type="predicted"/>
<comment type="caution">
    <text evidence="1">The sequence shown here is derived from an EMBL/GenBank/DDBJ whole genome shotgun (WGS) entry which is preliminary data.</text>
</comment>
<evidence type="ECO:0000313" key="2">
    <source>
        <dbReference type="Proteomes" id="UP000618931"/>
    </source>
</evidence>
<sequence>MQQTAEGQVCRKVTIAQTAQQEQLLKEYVAECRKGRYFIENKGIVQLSVSHDKAGQLHWWVSAMIDDRYKDNPPKTYGRIDDEIILVYQADSAQNVGGLSSKAPINACLESVIQNRVYQRPSTQERYIESIGPNGERRKYRVNRTAFGNYWNSKHFVFKSDGTYSVLNGE</sequence>
<name>A0ABS0I3D3_9BACT</name>
<protein>
    <submittedName>
        <fullName evidence="1">Uncharacterized protein</fullName>
    </submittedName>
</protein>
<dbReference type="Proteomes" id="UP000618931">
    <property type="component" value="Unassembled WGS sequence"/>
</dbReference>